<keyword evidence="3" id="KW-1185">Reference proteome</keyword>
<sequence length="118" mass="12010">MADTQRASGRDQAPQKAPLTERVKGKLMNILGSQDNDAPSSGADRASDTRLAGSTQSPVDARFTFASPGTSGATVDAPGSAGPPFGVQQPQHADDTTPASQVTFASPQAQHAASKAAY</sequence>
<dbReference type="AlphaFoldDB" id="A0A0D2J374"/>
<dbReference type="GeneID" id="25731011"/>
<name>A0A0D2J374_9CHLO</name>
<dbReference type="KEGG" id="mng:MNEG_13539"/>
<proteinExistence type="predicted"/>
<organism evidence="2 3">
    <name type="scientific">Monoraphidium neglectum</name>
    <dbReference type="NCBI Taxonomy" id="145388"/>
    <lineage>
        <taxon>Eukaryota</taxon>
        <taxon>Viridiplantae</taxon>
        <taxon>Chlorophyta</taxon>
        <taxon>core chlorophytes</taxon>
        <taxon>Chlorophyceae</taxon>
        <taxon>CS clade</taxon>
        <taxon>Sphaeropleales</taxon>
        <taxon>Selenastraceae</taxon>
        <taxon>Monoraphidium</taxon>
    </lineage>
</organism>
<protein>
    <submittedName>
        <fullName evidence="2">Uncharacterized protein</fullName>
    </submittedName>
</protein>
<feature type="region of interest" description="Disordered" evidence="1">
    <location>
        <begin position="1"/>
        <end position="118"/>
    </location>
</feature>
<accession>A0A0D2J374</accession>
<reference evidence="2 3" key="1">
    <citation type="journal article" date="2013" name="BMC Genomics">
        <title>Reconstruction of the lipid metabolism for the microalga Monoraphidium neglectum from its genome sequence reveals characteristics suitable for biofuel production.</title>
        <authorList>
            <person name="Bogen C."/>
            <person name="Al-Dilaimi A."/>
            <person name="Albersmeier A."/>
            <person name="Wichmann J."/>
            <person name="Grundmann M."/>
            <person name="Rupp O."/>
            <person name="Lauersen K.J."/>
            <person name="Blifernez-Klassen O."/>
            <person name="Kalinowski J."/>
            <person name="Goesmann A."/>
            <person name="Mussgnug J.H."/>
            <person name="Kruse O."/>
        </authorList>
    </citation>
    <scope>NUCLEOTIDE SEQUENCE [LARGE SCALE GENOMIC DNA]</scope>
    <source>
        <strain evidence="2 3">SAG 48.87</strain>
    </source>
</reference>
<dbReference type="Proteomes" id="UP000054498">
    <property type="component" value="Unassembled WGS sequence"/>
</dbReference>
<evidence type="ECO:0000313" key="2">
    <source>
        <dbReference type="EMBL" id="KIY94422.1"/>
    </source>
</evidence>
<dbReference type="RefSeq" id="XP_013893442.1">
    <property type="nucleotide sequence ID" value="XM_014037988.1"/>
</dbReference>
<dbReference type="EMBL" id="KK104106">
    <property type="protein sequence ID" value="KIY94422.1"/>
    <property type="molecule type" value="Genomic_DNA"/>
</dbReference>
<feature type="compositionally biased region" description="Polar residues" evidence="1">
    <location>
        <begin position="97"/>
        <end position="111"/>
    </location>
</feature>
<evidence type="ECO:0000256" key="1">
    <source>
        <dbReference type="SAM" id="MobiDB-lite"/>
    </source>
</evidence>
<evidence type="ECO:0000313" key="3">
    <source>
        <dbReference type="Proteomes" id="UP000054498"/>
    </source>
</evidence>
<gene>
    <name evidence="2" type="ORF">MNEG_13539</name>
</gene>